<comment type="catalytic activity">
    <reaction evidence="4">
        <text>(R)-pantoate + NADP(+) = 2-dehydropantoate + NADPH + H(+)</text>
        <dbReference type="Rhea" id="RHEA:16233"/>
        <dbReference type="ChEBI" id="CHEBI:11561"/>
        <dbReference type="ChEBI" id="CHEBI:15378"/>
        <dbReference type="ChEBI" id="CHEBI:15980"/>
        <dbReference type="ChEBI" id="CHEBI:57783"/>
        <dbReference type="ChEBI" id="CHEBI:58349"/>
        <dbReference type="EC" id="1.1.1.169"/>
    </reaction>
</comment>
<keyword evidence="3 4" id="KW-0560">Oxidoreductase</keyword>
<dbReference type="InterPro" id="IPR013328">
    <property type="entry name" value="6PGD_dom2"/>
</dbReference>
<comment type="function">
    <text evidence="4">Catalyzes the NADPH-dependent reduction of ketopantoate into pantoic acid.</text>
</comment>
<evidence type="ECO:0000313" key="7">
    <source>
        <dbReference type="EMBL" id="MCP3424477.1"/>
    </source>
</evidence>
<dbReference type="GO" id="GO:0015940">
    <property type="term" value="P:pantothenate biosynthetic process"/>
    <property type="evidence" value="ECO:0007669"/>
    <property type="project" value="UniProtKB-KW"/>
</dbReference>
<dbReference type="AlphaFoldDB" id="A0A9X2KG52"/>
<name>A0A9X2KG52_9MICC</name>
<reference evidence="7" key="1">
    <citation type="submission" date="2022-06" db="EMBL/GenBank/DDBJ databases">
        <title>Rothia sp. isolated from sandalwood seedling.</title>
        <authorList>
            <person name="Tuikhar N."/>
            <person name="Kirdat K."/>
            <person name="Thorat V."/>
            <person name="Swetha P."/>
            <person name="Padma S."/>
            <person name="Sundararaj R."/>
            <person name="Yadav A."/>
        </authorList>
    </citation>
    <scope>NUCLEOTIDE SEQUENCE</scope>
    <source>
        <strain evidence="7">AR01</strain>
    </source>
</reference>
<evidence type="ECO:0000259" key="5">
    <source>
        <dbReference type="Pfam" id="PF02558"/>
    </source>
</evidence>
<proteinExistence type="inferred from homology"/>
<comment type="pathway">
    <text evidence="4">Cofactor biosynthesis; (R)-pantothenate biosynthesis; (R)-pantoate from 3-methyl-2-oxobutanoate: step 2/2.</text>
</comment>
<dbReference type="RefSeq" id="WP_254164056.1">
    <property type="nucleotide sequence ID" value="NZ_JANAFB010000001.1"/>
</dbReference>
<protein>
    <recommendedName>
        <fullName evidence="4">2-dehydropantoate 2-reductase</fullName>
        <ecNumber evidence="4">1.1.1.169</ecNumber>
    </recommendedName>
    <alternativeName>
        <fullName evidence="4">Ketopantoate reductase</fullName>
    </alternativeName>
</protein>
<dbReference type="InterPro" id="IPR008927">
    <property type="entry name" value="6-PGluconate_DH-like_C_sf"/>
</dbReference>
<dbReference type="FunFam" id="1.10.1040.10:FF:000017">
    <property type="entry name" value="2-dehydropantoate 2-reductase"/>
    <property type="match status" value="1"/>
</dbReference>
<evidence type="ECO:0000256" key="2">
    <source>
        <dbReference type="ARBA" id="ARBA00022857"/>
    </source>
</evidence>
<comment type="caution">
    <text evidence="7">The sequence shown here is derived from an EMBL/GenBank/DDBJ whole genome shotgun (WGS) entry which is preliminary data.</text>
</comment>
<keyword evidence="2 4" id="KW-0521">NADP</keyword>
<dbReference type="SUPFAM" id="SSF48179">
    <property type="entry name" value="6-phosphogluconate dehydrogenase C-terminal domain-like"/>
    <property type="match status" value="1"/>
</dbReference>
<dbReference type="InterPro" id="IPR051402">
    <property type="entry name" value="KPR-Related"/>
</dbReference>
<dbReference type="PANTHER" id="PTHR21708:SF26">
    <property type="entry name" value="2-DEHYDROPANTOATE 2-REDUCTASE"/>
    <property type="match status" value="1"/>
</dbReference>
<evidence type="ECO:0000256" key="4">
    <source>
        <dbReference type="RuleBase" id="RU362068"/>
    </source>
</evidence>
<accession>A0A9X2KG52</accession>
<dbReference type="Pfam" id="PF08546">
    <property type="entry name" value="ApbA_C"/>
    <property type="match status" value="1"/>
</dbReference>
<dbReference type="PANTHER" id="PTHR21708">
    <property type="entry name" value="PROBABLE 2-DEHYDROPANTOATE 2-REDUCTASE"/>
    <property type="match status" value="1"/>
</dbReference>
<dbReference type="GO" id="GO:0008677">
    <property type="term" value="F:2-dehydropantoate 2-reductase activity"/>
    <property type="evidence" value="ECO:0007669"/>
    <property type="project" value="UniProtKB-EC"/>
</dbReference>
<evidence type="ECO:0000313" key="8">
    <source>
        <dbReference type="Proteomes" id="UP001139502"/>
    </source>
</evidence>
<dbReference type="InterPro" id="IPR013752">
    <property type="entry name" value="KPA_reductase"/>
</dbReference>
<keyword evidence="8" id="KW-1185">Reference proteome</keyword>
<dbReference type="InterPro" id="IPR003710">
    <property type="entry name" value="ApbA"/>
</dbReference>
<dbReference type="Gene3D" id="3.40.50.720">
    <property type="entry name" value="NAD(P)-binding Rossmann-like Domain"/>
    <property type="match status" value="1"/>
</dbReference>
<dbReference type="InterPro" id="IPR036291">
    <property type="entry name" value="NAD(P)-bd_dom_sf"/>
</dbReference>
<evidence type="ECO:0000256" key="3">
    <source>
        <dbReference type="ARBA" id="ARBA00023002"/>
    </source>
</evidence>
<dbReference type="InterPro" id="IPR013332">
    <property type="entry name" value="KPR_N"/>
</dbReference>
<gene>
    <name evidence="7" type="ORF">NBM05_00110</name>
</gene>
<sequence length="309" mass="32395">MSIVVYGAGSLGLYLAARLAQAGEEVVLKVREMSGDHGRGETLRILTHEGIEDVTGVRNVESLAGVKADAAIVTTKAWQVGEAARDLAAALPPEAPVLTTQNGIDAPTSARGHLRDEQVLASTVVVIATRVAPLAVRLIGPDASLTVGSPSGRRASSARGLTDALSAAGLTMSWTDDITAALWKKLALICSYGGVGAIVDATVGETRADARTRRLVSQAMREVFAVAAAEGVRLTQEDLDDVSEVYLTGFAPGTTSSMHRDLLAGRPSELEDQVGAVVHRAERLCVPTPVLDTIYAAMAPREARARARR</sequence>
<dbReference type="GO" id="GO:0005737">
    <property type="term" value="C:cytoplasm"/>
    <property type="evidence" value="ECO:0007669"/>
    <property type="project" value="TreeGrafter"/>
</dbReference>
<organism evidence="7 8">
    <name type="scientific">Rothia santali</name>
    <dbReference type="NCBI Taxonomy" id="2949643"/>
    <lineage>
        <taxon>Bacteria</taxon>
        <taxon>Bacillati</taxon>
        <taxon>Actinomycetota</taxon>
        <taxon>Actinomycetes</taxon>
        <taxon>Micrococcales</taxon>
        <taxon>Micrococcaceae</taxon>
        <taxon>Rothia</taxon>
    </lineage>
</organism>
<dbReference type="Gene3D" id="1.10.1040.10">
    <property type="entry name" value="N-(1-d-carboxylethyl)-l-norvaline Dehydrogenase, domain 2"/>
    <property type="match status" value="1"/>
</dbReference>
<dbReference type="EC" id="1.1.1.169" evidence="4"/>
<comment type="similarity">
    <text evidence="1 4">Belongs to the ketopantoate reductase family.</text>
</comment>
<dbReference type="Pfam" id="PF02558">
    <property type="entry name" value="ApbA"/>
    <property type="match status" value="1"/>
</dbReference>
<evidence type="ECO:0000256" key="1">
    <source>
        <dbReference type="ARBA" id="ARBA00007870"/>
    </source>
</evidence>
<keyword evidence="4" id="KW-0566">Pantothenate biosynthesis</keyword>
<dbReference type="EMBL" id="JANAFB010000001">
    <property type="protein sequence ID" value="MCP3424477.1"/>
    <property type="molecule type" value="Genomic_DNA"/>
</dbReference>
<feature type="domain" description="Ketopantoate reductase N-terminal" evidence="5">
    <location>
        <begin position="3"/>
        <end position="149"/>
    </location>
</feature>
<dbReference type="NCBIfam" id="TIGR00745">
    <property type="entry name" value="apbA_panE"/>
    <property type="match status" value="1"/>
</dbReference>
<dbReference type="SUPFAM" id="SSF51735">
    <property type="entry name" value="NAD(P)-binding Rossmann-fold domains"/>
    <property type="match status" value="1"/>
</dbReference>
<evidence type="ECO:0000259" key="6">
    <source>
        <dbReference type="Pfam" id="PF08546"/>
    </source>
</evidence>
<dbReference type="Proteomes" id="UP001139502">
    <property type="component" value="Unassembled WGS sequence"/>
</dbReference>
<feature type="domain" description="Ketopantoate reductase C-terminal" evidence="6">
    <location>
        <begin position="177"/>
        <end position="299"/>
    </location>
</feature>